<protein>
    <recommendedName>
        <fullName evidence="3">Relaxosome protein TraY</fullName>
    </recommendedName>
</protein>
<keyword evidence="5" id="KW-0184">Conjugation</keyword>
<dbReference type="AlphaFoldDB" id="A0A1Y2J7W1"/>
<keyword evidence="6" id="KW-0238">DNA-binding</keyword>
<evidence type="ECO:0000256" key="6">
    <source>
        <dbReference type="ARBA" id="ARBA00023125"/>
    </source>
</evidence>
<evidence type="ECO:0000256" key="5">
    <source>
        <dbReference type="ARBA" id="ARBA00022971"/>
    </source>
</evidence>
<comment type="caution">
    <text evidence="7">The sequence shown here is derived from an EMBL/GenBank/DDBJ whole genome shotgun (WGS) entry which is preliminary data.</text>
</comment>
<evidence type="ECO:0000256" key="4">
    <source>
        <dbReference type="ARBA" id="ARBA00022490"/>
    </source>
</evidence>
<dbReference type="EMBL" id="NAFL01000286">
    <property type="protein sequence ID" value="OSJ22139.1"/>
    <property type="molecule type" value="Genomic_DNA"/>
</dbReference>
<dbReference type="GO" id="GO:0006355">
    <property type="term" value="P:regulation of DNA-templated transcription"/>
    <property type="evidence" value="ECO:0007669"/>
    <property type="project" value="InterPro"/>
</dbReference>
<accession>A0A1Y2J7W1</accession>
<dbReference type="Pfam" id="PF05509">
    <property type="entry name" value="TraY"/>
    <property type="match status" value="1"/>
</dbReference>
<evidence type="ECO:0000313" key="8">
    <source>
        <dbReference type="Proteomes" id="UP000193335"/>
    </source>
</evidence>
<comment type="similarity">
    <text evidence="2">Belongs to the TraY family.</text>
</comment>
<comment type="subcellular location">
    <subcellularLocation>
        <location evidence="1">Cytoplasm</location>
    </subcellularLocation>
</comment>
<dbReference type="GO" id="GO:0003677">
    <property type="term" value="F:DNA binding"/>
    <property type="evidence" value="ECO:0007669"/>
    <property type="project" value="UniProtKB-KW"/>
</dbReference>
<reference evidence="7 8" key="1">
    <citation type="submission" date="2017-03" db="EMBL/GenBank/DDBJ databases">
        <title>Whole genome sequences of fourteen strains of Bradyrhizobium canariense and one strain of Bradyrhizobium japonicum isolated from Lupinus (Papilionoideae: Genisteae) species in Algeria.</title>
        <authorList>
            <person name="Crovadore J."/>
            <person name="Chekireb D."/>
            <person name="Brachmann A."/>
            <person name="Chablais R."/>
            <person name="Cochard B."/>
            <person name="Lefort F."/>
        </authorList>
    </citation>
    <scope>NUCLEOTIDE SEQUENCE [LARGE SCALE GENOMIC DNA]</scope>
    <source>
        <strain evidence="7 8">UBMA197</strain>
    </source>
</reference>
<evidence type="ECO:0000256" key="1">
    <source>
        <dbReference type="ARBA" id="ARBA00004496"/>
    </source>
</evidence>
<dbReference type="Gene3D" id="1.10.1220.10">
    <property type="entry name" value="Met repressor-like"/>
    <property type="match status" value="1"/>
</dbReference>
<sequence>MEHWMAEKEQEHLRIRLGAKLLKRIDAARERSGRTRTDEIEARLIESFTRLEMQEVAQIAAREMIVELERRARELNAQKDQVVDFYDALMGRKDGK</sequence>
<dbReference type="InterPro" id="IPR013321">
    <property type="entry name" value="Arc_rbn_hlx_hlx"/>
</dbReference>
<dbReference type="Proteomes" id="UP000193335">
    <property type="component" value="Unassembled WGS sequence"/>
</dbReference>
<name>A0A1Y2J7W1_BRAJP</name>
<evidence type="ECO:0000256" key="3">
    <source>
        <dbReference type="ARBA" id="ARBA00020541"/>
    </source>
</evidence>
<dbReference type="GO" id="GO:0005737">
    <property type="term" value="C:cytoplasm"/>
    <property type="evidence" value="ECO:0007669"/>
    <property type="project" value="UniProtKB-SubCell"/>
</dbReference>
<keyword evidence="4" id="KW-0963">Cytoplasm</keyword>
<evidence type="ECO:0000313" key="7">
    <source>
        <dbReference type="EMBL" id="OSJ22139.1"/>
    </source>
</evidence>
<organism evidence="7 8">
    <name type="scientific">Bradyrhizobium japonicum</name>
    <dbReference type="NCBI Taxonomy" id="375"/>
    <lineage>
        <taxon>Bacteria</taxon>
        <taxon>Pseudomonadati</taxon>
        <taxon>Pseudomonadota</taxon>
        <taxon>Alphaproteobacteria</taxon>
        <taxon>Hyphomicrobiales</taxon>
        <taxon>Nitrobacteraceae</taxon>
        <taxon>Bradyrhizobium</taxon>
    </lineage>
</organism>
<proteinExistence type="inferred from homology"/>
<gene>
    <name evidence="7" type="ORF">BSZ19_46980</name>
</gene>
<evidence type="ECO:0000256" key="2">
    <source>
        <dbReference type="ARBA" id="ARBA00007183"/>
    </source>
</evidence>
<dbReference type="InterPro" id="IPR008876">
    <property type="entry name" value="TraY"/>
</dbReference>